<dbReference type="CDD" id="cd00075">
    <property type="entry name" value="HATPase"/>
    <property type="match status" value="1"/>
</dbReference>
<keyword evidence="5 9" id="KW-0418">Kinase</keyword>
<keyword evidence="4" id="KW-0808">Transferase</keyword>
<dbReference type="SUPFAM" id="SSF55874">
    <property type="entry name" value="ATPase domain of HSP90 chaperone/DNA topoisomerase II/histidine kinase"/>
    <property type="match status" value="1"/>
</dbReference>
<dbReference type="SMART" id="SM00387">
    <property type="entry name" value="HATPase_c"/>
    <property type="match status" value="1"/>
</dbReference>
<evidence type="ECO:0000256" key="1">
    <source>
        <dbReference type="ARBA" id="ARBA00000085"/>
    </source>
</evidence>
<dbReference type="Proteomes" id="UP000183071">
    <property type="component" value="Unassembled WGS sequence"/>
</dbReference>
<accession>A0A0M9CEU8</accession>
<dbReference type="Pfam" id="PF02518">
    <property type="entry name" value="HATPase_c"/>
    <property type="match status" value="1"/>
</dbReference>
<feature type="transmembrane region" description="Helical" evidence="7">
    <location>
        <begin position="7"/>
        <end position="27"/>
    </location>
</feature>
<dbReference type="Pfam" id="PF00512">
    <property type="entry name" value="HisKA"/>
    <property type="match status" value="1"/>
</dbReference>
<dbReference type="GO" id="GO:0016036">
    <property type="term" value="P:cellular response to phosphate starvation"/>
    <property type="evidence" value="ECO:0007669"/>
    <property type="project" value="TreeGrafter"/>
</dbReference>
<dbReference type="InterPro" id="IPR050351">
    <property type="entry name" value="BphY/WalK/GraS-like"/>
</dbReference>
<keyword evidence="3" id="KW-0597">Phosphoprotein</keyword>
<name>A0A0M9CEU8_9FLAO</name>
<dbReference type="InterPro" id="IPR004358">
    <property type="entry name" value="Sig_transdc_His_kin-like_C"/>
</dbReference>
<dbReference type="RefSeq" id="WP_053973281.1">
    <property type="nucleotide sequence ID" value="NZ_FNUE01000001.1"/>
</dbReference>
<dbReference type="GO" id="GO:0000155">
    <property type="term" value="F:phosphorelay sensor kinase activity"/>
    <property type="evidence" value="ECO:0007669"/>
    <property type="project" value="InterPro"/>
</dbReference>
<reference evidence="10 12" key="2">
    <citation type="submission" date="2016-10" db="EMBL/GenBank/DDBJ databases">
        <authorList>
            <person name="Varghese N."/>
            <person name="Submissions S."/>
        </authorList>
    </citation>
    <scope>NUCLEOTIDE SEQUENCE [LARGE SCALE GENOMIC DNA]</scope>
    <source>
        <strain evidence="10 12">DSW-5</strain>
    </source>
</reference>
<dbReference type="InterPro" id="IPR036097">
    <property type="entry name" value="HisK_dim/P_sf"/>
</dbReference>
<dbReference type="PRINTS" id="PR00344">
    <property type="entry name" value="BCTRLSENSOR"/>
</dbReference>
<evidence type="ECO:0000313" key="10">
    <source>
        <dbReference type="EMBL" id="SEE19766.1"/>
    </source>
</evidence>
<feature type="domain" description="Histidine kinase" evidence="8">
    <location>
        <begin position="321"/>
        <end position="534"/>
    </location>
</feature>
<comment type="catalytic activity">
    <reaction evidence="1">
        <text>ATP + protein L-histidine = ADP + protein N-phospho-L-histidine.</text>
        <dbReference type="EC" id="2.7.13.3"/>
    </reaction>
</comment>
<protein>
    <recommendedName>
        <fullName evidence="2">histidine kinase</fullName>
        <ecNumber evidence="2">2.7.13.3</ecNumber>
    </recommendedName>
</protein>
<evidence type="ECO:0000313" key="12">
    <source>
        <dbReference type="Proteomes" id="UP000183071"/>
    </source>
</evidence>
<keyword evidence="7" id="KW-0472">Membrane</keyword>
<dbReference type="EMBL" id="FNUE01000001">
    <property type="protein sequence ID" value="SEE19766.1"/>
    <property type="molecule type" value="Genomic_DNA"/>
</dbReference>
<evidence type="ECO:0000256" key="3">
    <source>
        <dbReference type="ARBA" id="ARBA00022553"/>
    </source>
</evidence>
<dbReference type="PATRIC" id="fig|1300348.6.peg.612"/>
<dbReference type="EC" id="2.7.13.3" evidence="2"/>
<dbReference type="Gene3D" id="1.10.287.130">
    <property type="match status" value="1"/>
</dbReference>
<evidence type="ECO:0000256" key="2">
    <source>
        <dbReference type="ARBA" id="ARBA00012438"/>
    </source>
</evidence>
<keyword evidence="6" id="KW-0902">Two-component regulatory system</keyword>
<evidence type="ECO:0000256" key="6">
    <source>
        <dbReference type="ARBA" id="ARBA00023012"/>
    </source>
</evidence>
<evidence type="ECO:0000256" key="5">
    <source>
        <dbReference type="ARBA" id="ARBA00022777"/>
    </source>
</evidence>
<dbReference type="STRING" id="1300348.I602_613"/>
<dbReference type="EMBL" id="LGBR01000001">
    <property type="protein sequence ID" value="KOY51053.1"/>
    <property type="molecule type" value="Genomic_DNA"/>
</dbReference>
<dbReference type="InterPro" id="IPR003594">
    <property type="entry name" value="HATPase_dom"/>
</dbReference>
<keyword evidence="7" id="KW-1133">Transmembrane helix</keyword>
<evidence type="ECO:0000256" key="4">
    <source>
        <dbReference type="ARBA" id="ARBA00022679"/>
    </source>
</evidence>
<dbReference type="GO" id="GO:0004721">
    <property type="term" value="F:phosphoprotein phosphatase activity"/>
    <property type="evidence" value="ECO:0007669"/>
    <property type="project" value="TreeGrafter"/>
</dbReference>
<dbReference type="CDD" id="cd00082">
    <property type="entry name" value="HisKA"/>
    <property type="match status" value="1"/>
</dbReference>
<evidence type="ECO:0000313" key="9">
    <source>
        <dbReference type="EMBL" id="KOY51053.1"/>
    </source>
</evidence>
<proteinExistence type="predicted"/>
<dbReference type="OrthoDB" id="1933776at2"/>
<gene>
    <name evidence="9" type="ORF">I602_613</name>
    <name evidence="10" type="ORF">SAMN05444353_1170</name>
</gene>
<keyword evidence="7" id="KW-0812">Transmembrane</keyword>
<dbReference type="InterPro" id="IPR036890">
    <property type="entry name" value="HATPase_C_sf"/>
</dbReference>
<dbReference type="GO" id="GO:0005886">
    <property type="term" value="C:plasma membrane"/>
    <property type="evidence" value="ECO:0007669"/>
    <property type="project" value="TreeGrafter"/>
</dbReference>
<dbReference type="PANTHER" id="PTHR45453:SF1">
    <property type="entry name" value="PHOSPHATE REGULON SENSOR PROTEIN PHOR"/>
    <property type="match status" value="1"/>
</dbReference>
<dbReference type="Gene3D" id="3.30.565.10">
    <property type="entry name" value="Histidine kinase-like ATPase, C-terminal domain"/>
    <property type="match status" value="1"/>
</dbReference>
<evidence type="ECO:0000259" key="8">
    <source>
        <dbReference type="PROSITE" id="PS50109"/>
    </source>
</evidence>
<dbReference type="Proteomes" id="UP000037716">
    <property type="component" value="Unassembled WGS sequence"/>
</dbReference>
<comment type="caution">
    <text evidence="9">The sequence shown here is derived from an EMBL/GenBank/DDBJ whole genome shotgun (WGS) entry which is preliminary data.</text>
</comment>
<dbReference type="SUPFAM" id="SSF47384">
    <property type="entry name" value="Homodimeric domain of signal transducing histidine kinase"/>
    <property type="match status" value="1"/>
</dbReference>
<dbReference type="InterPro" id="IPR005467">
    <property type="entry name" value="His_kinase_dom"/>
</dbReference>
<reference evidence="9 11" key="1">
    <citation type="submission" date="2015-07" db="EMBL/GenBank/DDBJ databases">
        <title>Genome of Polaribacter dokdonenesis DSW-5, isolated from seawater off Dokdo in Korea.</title>
        <authorList>
            <person name="Yoon K."/>
            <person name="Song J.Y."/>
            <person name="Kim J.F."/>
        </authorList>
    </citation>
    <scope>NUCLEOTIDE SEQUENCE [LARGE SCALE GENOMIC DNA]</scope>
    <source>
        <strain evidence="9 11">DSW-5</strain>
    </source>
</reference>
<sequence>MNTKKYTWIFYFITATILTTIAVQIYWNYKNYQENKQRVQNEIQLSLDAAVEIYYANLAKKDFLTILRPSEDKVDIKFTTEGSYDSIFKSIRKEKKKGTKPKFTISNIKITSDDNLSQQQLDSMMNGMKDFANELSKDKLSTKKTKRDTAILFTQFTDERNGFSLDKNGKKTDIQYFKGKKSADSLKLIKNLKPMFISFFDNSLNYNKIDSLIDNQLSKKGIDIKTSFHHIKSDTLFHQTKDSVLNSETFLAVSKSTFVKENQRFELLYNNPNLEALQRSFGGIFISLVLSLLIISCLFYLLKIINKQKQLASIKNDLISNITHEFKTPIATVSTALEAISDFNVIDDKEKTQRYLAMSSIQLKKLHQMVEKLLETATLDSEQLVLKKESVDVVEMTEKIVQKHKLLATNKQITFATNKQPIYVQVDVFHFENVISNLIDNAVKYGGDEIEININSILKSTEISIADNGLGIEKNQQEKIFDKFYRVPKGNTHDVKGFGIGLYYCKKIVEKHLGKLSLISDNSQTIFKISIPNE</sequence>
<evidence type="ECO:0000313" key="11">
    <source>
        <dbReference type="Proteomes" id="UP000037716"/>
    </source>
</evidence>
<organism evidence="9 11">
    <name type="scientific">Polaribacter dokdonensis DSW-5</name>
    <dbReference type="NCBI Taxonomy" id="1300348"/>
    <lineage>
        <taxon>Bacteria</taxon>
        <taxon>Pseudomonadati</taxon>
        <taxon>Bacteroidota</taxon>
        <taxon>Flavobacteriia</taxon>
        <taxon>Flavobacteriales</taxon>
        <taxon>Flavobacteriaceae</taxon>
    </lineage>
</organism>
<keyword evidence="12" id="KW-1185">Reference proteome</keyword>
<dbReference type="PANTHER" id="PTHR45453">
    <property type="entry name" value="PHOSPHATE REGULON SENSOR PROTEIN PHOR"/>
    <property type="match status" value="1"/>
</dbReference>
<feature type="transmembrane region" description="Helical" evidence="7">
    <location>
        <begin position="281"/>
        <end position="302"/>
    </location>
</feature>
<evidence type="ECO:0000256" key="7">
    <source>
        <dbReference type="SAM" id="Phobius"/>
    </source>
</evidence>
<dbReference type="SMART" id="SM00388">
    <property type="entry name" value="HisKA"/>
    <property type="match status" value="1"/>
</dbReference>
<dbReference type="InterPro" id="IPR003661">
    <property type="entry name" value="HisK_dim/P_dom"/>
</dbReference>
<dbReference type="PROSITE" id="PS50109">
    <property type="entry name" value="HIS_KIN"/>
    <property type="match status" value="1"/>
</dbReference>
<dbReference type="AlphaFoldDB" id="A0A0M9CEU8"/>